<evidence type="ECO:0000313" key="1">
    <source>
        <dbReference type="EMBL" id="MFC3661263.1"/>
    </source>
</evidence>
<dbReference type="RefSeq" id="WP_386712364.1">
    <property type="nucleotide sequence ID" value="NZ_JBHRYF010000014.1"/>
</dbReference>
<protein>
    <submittedName>
        <fullName evidence="1">Uncharacterized protein</fullName>
    </submittedName>
</protein>
<proteinExistence type="predicted"/>
<comment type="caution">
    <text evidence="1">The sequence shown here is derived from an EMBL/GenBank/DDBJ whole genome shotgun (WGS) entry which is preliminary data.</text>
</comment>
<keyword evidence="2" id="KW-1185">Reference proteome</keyword>
<organism evidence="1 2">
    <name type="scientific">Luteimonas notoginsengisoli</name>
    <dbReference type="NCBI Taxonomy" id="1578200"/>
    <lineage>
        <taxon>Bacteria</taxon>
        <taxon>Pseudomonadati</taxon>
        <taxon>Pseudomonadota</taxon>
        <taxon>Gammaproteobacteria</taxon>
        <taxon>Lysobacterales</taxon>
        <taxon>Lysobacteraceae</taxon>
        <taxon>Luteimonas</taxon>
    </lineage>
</organism>
<name>A0ABV7UXP2_9GAMM</name>
<dbReference type="Proteomes" id="UP001595724">
    <property type="component" value="Unassembled WGS sequence"/>
</dbReference>
<gene>
    <name evidence="1" type="ORF">ACFOM9_14465</name>
</gene>
<dbReference type="EMBL" id="JBHRYF010000014">
    <property type="protein sequence ID" value="MFC3661263.1"/>
    <property type="molecule type" value="Genomic_DNA"/>
</dbReference>
<evidence type="ECO:0000313" key="2">
    <source>
        <dbReference type="Proteomes" id="UP001595724"/>
    </source>
</evidence>
<accession>A0ABV7UXP2</accession>
<reference evidence="2" key="1">
    <citation type="journal article" date="2019" name="Int. J. Syst. Evol. Microbiol.">
        <title>The Global Catalogue of Microorganisms (GCM) 10K type strain sequencing project: providing services to taxonomists for standard genome sequencing and annotation.</title>
        <authorList>
            <consortium name="The Broad Institute Genomics Platform"/>
            <consortium name="The Broad Institute Genome Sequencing Center for Infectious Disease"/>
            <person name="Wu L."/>
            <person name="Ma J."/>
        </authorList>
    </citation>
    <scope>NUCLEOTIDE SEQUENCE [LARGE SCALE GENOMIC DNA]</scope>
    <source>
        <strain evidence="2">KCTC 42211</strain>
    </source>
</reference>
<sequence>MNAIPGIAVVSLVLAGLVGCTGADTKSAYVAPSAVAGHAVTEMRTRPDGQYIAEVEHLARQRGVRVHWVNPPERRVLVASH</sequence>